<protein>
    <recommendedName>
        <fullName evidence="3">Phage tail protein</fullName>
    </recommendedName>
</protein>
<name>A0A084E6E5_SPHYA</name>
<sequence>MSDVETGHLTEFWLWDPTLGTPALVELGELTEVPLPEGTADLVETSHMKTIGYKSYINAPLKDGEEADLVMNYIPGSPTDILCRKAKSYGRPLQYKIVLVNGDGTWEISGELIVRNYVRSNPMLDRRTGTLRVKWSSEETEAAGE</sequence>
<gene>
    <name evidence="1" type="ORF">CP98_04992</name>
</gene>
<accession>A0A084E6E5</accession>
<dbReference type="Proteomes" id="UP000028534">
    <property type="component" value="Unassembled WGS sequence"/>
</dbReference>
<dbReference type="AlphaFoldDB" id="A0A084E6E5"/>
<organism evidence="1 2">
    <name type="scientific">Sphingobium yanoikuyae</name>
    <name type="common">Sphingomonas yanoikuyae</name>
    <dbReference type="NCBI Taxonomy" id="13690"/>
    <lineage>
        <taxon>Bacteria</taxon>
        <taxon>Pseudomonadati</taxon>
        <taxon>Pseudomonadota</taxon>
        <taxon>Alphaproteobacteria</taxon>
        <taxon>Sphingomonadales</taxon>
        <taxon>Sphingomonadaceae</taxon>
        <taxon>Sphingobium</taxon>
    </lineage>
</organism>
<evidence type="ECO:0000313" key="2">
    <source>
        <dbReference type="Proteomes" id="UP000028534"/>
    </source>
</evidence>
<dbReference type="RefSeq" id="WP_037522825.1">
    <property type="nucleotide sequence ID" value="NZ_JGVR01000058.1"/>
</dbReference>
<reference evidence="1 2" key="1">
    <citation type="submission" date="2014-03" db="EMBL/GenBank/DDBJ databases">
        <title>Genome sequence of Sphingobium yanoikuyae B1.</title>
        <authorList>
            <person name="Gan H.M."/>
            <person name="Gan H.Y."/>
            <person name="Savka M.A."/>
        </authorList>
    </citation>
    <scope>NUCLEOTIDE SEQUENCE [LARGE SCALE GENOMIC DNA]</scope>
    <source>
        <strain evidence="1 2">B1</strain>
    </source>
</reference>
<evidence type="ECO:0000313" key="1">
    <source>
        <dbReference type="EMBL" id="KEZ13537.1"/>
    </source>
</evidence>
<dbReference type="EMBL" id="JGVR01000058">
    <property type="protein sequence ID" value="KEZ13537.1"/>
    <property type="molecule type" value="Genomic_DNA"/>
</dbReference>
<evidence type="ECO:0008006" key="3">
    <source>
        <dbReference type="Google" id="ProtNLM"/>
    </source>
</evidence>
<dbReference type="Gene3D" id="4.10.410.40">
    <property type="match status" value="1"/>
</dbReference>
<comment type="caution">
    <text evidence="1">The sequence shown here is derived from an EMBL/GenBank/DDBJ whole genome shotgun (WGS) entry which is preliminary data.</text>
</comment>
<proteinExistence type="predicted"/>
<dbReference type="PATRIC" id="fig|13690.10.peg.5160"/>